<accession>A0AAD7I7A3</accession>
<evidence type="ECO:0000313" key="3">
    <source>
        <dbReference type="Proteomes" id="UP001215280"/>
    </source>
</evidence>
<dbReference type="Proteomes" id="UP001215280">
    <property type="component" value="Unassembled WGS sequence"/>
</dbReference>
<feature type="compositionally biased region" description="Acidic residues" evidence="1">
    <location>
        <begin position="48"/>
        <end position="57"/>
    </location>
</feature>
<sequence>MGLAVYVFDDDPANTTGATVEWIGANDLLERIRNLRNGTTQRSTPPPPDDEEMEDSPLEMPLDPSNTVDTARSPVNYGRLVKPVAFDQFYQTHSSEERQALLFVHVLQLLELAKKSDKADLWVITPDLGKNVSSWVKAFVFGPSTISYRGLNVKSDARTHVADPHEEDDIVAVDLLLASIRSQGTSQRNIYKTNVRVRF</sequence>
<protein>
    <submittedName>
        <fullName evidence="2">Uncharacterized protein</fullName>
    </submittedName>
</protein>
<comment type="caution">
    <text evidence="2">The sequence shown here is derived from an EMBL/GenBank/DDBJ whole genome shotgun (WGS) entry which is preliminary data.</text>
</comment>
<name>A0AAD7I7A3_9AGAR</name>
<evidence type="ECO:0000313" key="2">
    <source>
        <dbReference type="EMBL" id="KAJ7735867.1"/>
    </source>
</evidence>
<proteinExistence type="predicted"/>
<feature type="region of interest" description="Disordered" evidence="1">
    <location>
        <begin position="35"/>
        <end position="68"/>
    </location>
</feature>
<keyword evidence="3" id="KW-1185">Reference proteome</keyword>
<organism evidence="2 3">
    <name type="scientific">Mycena maculata</name>
    <dbReference type="NCBI Taxonomy" id="230809"/>
    <lineage>
        <taxon>Eukaryota</taxon>
        <taxon>Fungi</taxon>
        <taxon>Dikarya</taxon>
        <taxon>Basidiomycota</taxon>
        <taxon>Agaricomycotina</taxon>
        <taxon>Agaricomycetes</taxon>
        <taxon>Agaricomycetidae</taxon>
        <taxon>Agaricales</taxon>
        <taxon>Marasmiineae</taxon>
        <taxon>Mycenaceae</taxon>
        <taxon>Mycena</taxon>
    </lineage>
</organism>
<gene>
    <name evidence="2" type="ORF">DFH07DRAFT_967057</name>
</gene>
<dbReference type="AlphaFoldDB" id="A0AAD7I7A3"/>
<evidence type="ECO:0000256" key="1">
    <source>
        <dbReference type="SAM" id="MobiDB-lite"/>
    </source>
</evidence>
<dbReference type="EMBL" id="JARJLG010000152">
    <property type="protein sequence ID" value="KAJ7735867.1"/>
    <property type="molecule type" value="Genomic_DNA"/>
</dbReference>
<reference evidence="2" key="1">
    <citation type="submission" date="2023-03" db="EMBL/GenBank/DDBJ databases">
        <title>Massive genome expansion in bonnet fungi (Mycena s.s.) driven by repeated elements and novel gene families across ecological guilds.</title>
        <authorList>
            <consortium name="Lawrence Berkeley National Laboratory"/>
            <person name="Harder C.B."/>
            <person name="Miyauchi S."/>
            <person name="Viragh M."/>
            <person name="Kuo A."/>
            <person name="Thoen E."/>
            <person name="Andreopoulos B."/>
            <person name="Lu D."/>
            <person name="Skrede I."/>
            <person name="Drula E."/>
            <person name="Henrissat B."/>
            <person name="Morin E."/>
            <person name="Kohler A."/>
            <person name="Barry K."/>
            <person name="LaButti K."/>
            <person name="Morin E."/>
            <person name="Salamov A."/>
            <person name="Lipzen A."/>
            <person name="Mereny Z."/>
            <person name="Hegedus B."/>
            <person name="Baldrian P."/>
            <person name="Stursova M."/>
            <person name="Weitz H."/>
            <person name="Taylor A."/>
            <person name="Grigoriev I.V."/>
            <person name="Nagy L.G."/>
            <person name="Martin F."/>
            <person name="Kauserud H."/>
        </authorList>
    </citation>
    <scope>NUCLEOTIDE SEQUENCE</scope>
    <source>
        <strain evidence="2">CBHHK188m</strain>
    </source>
</reference>